<accession>A0AA35XUU0</accession>
<dbReference type="EMBL" id="OX458332">
    <property type="protein sequence ID" value="CAI8882879.1"/>
    <property type="molecule type" value="Genomic_DNA"/>
</dbReference>
<dbReference type="PANTHER" id="PTHR12558">
    <property type="entry name" value="CELL DIVISION CYCLE 16,23,27"/>
    <property type="match status" value="1"/>
</dbReference>
<sequence length="544" mass="61230">MVSVLDEVHSEAEICFQHGMAELAANDIDSALRWLERAIDHDPKYSSAYAALGDIYQRTNDPVEADYCLRMALRCSPDSSEILHKLARNCVTLGNRSEALALLREAKDRHSGSVDFLAQLALIYDDLDETDLAICTWEEVIALNPLDASAHNNLGLQWHYGKGDVDKALDCFMRALQLNPCLTEARFNLYQAKADAGKVDEALAGFESMLAEPFREEVMFHRSIVLLKNRRFGEGWREYHLRWRYRGTQSRSFPFPNWDGQPCTGKALLVYGEQGLGDEIMFASCLRDLQEKTGAKIVLECNVRLESLFRRSFPGITVIGGSKAQTGVDGLVNGATIDFQTAIGDLPGMFRVEEAAFPNHRGYLVADPKRVTFWKDRLAALGEGPKIGISWRGGQGKTRREARSIPLQEWHPILAAEGRHFVSLQYTDCRQELQALEEQHGIVIHHWQEAIDDYDETAALVMALDKVITVCTSIVHLTGALGRPAWVLVPRVPEWRYLASGETMPWYPSVRLFRQPRAGDWAPVLRDIAWKLGTVARRVDHDLG</sequence>
<dbReference type="SUPFAM" id="SSF53756">
    <property type="entry name" value="UDP-Glycosyltransferase/glycogen phosphorylase"/>
    <property type="match status" value="1"/>
</dbReference>
<dbReference type="Proteomes" id="UP001158598">
    <property type="component" value="Chromosome"/>
</dbReference>
<dbReference type="InterPro" id="IPR011990">
    <property type="entry name" value="TPR-like_helical_dom_sf"/>
</dbReference>
<dbReference type="Gene3D" id="1.25.40.10">
    <property type="entry name" value="Tetratricopeptide repeat domain"/>
    <property type="match status" value="2"/>
</dbReference>
<evidence type="ECO:0000256" key="1">
    <source>
        <dbReference type="PROSITE-ProRule" id="PRU00339"/>
    </source>
</evidence>
<evidence type="ECO:0000313" key="2">
    <source>
        <dbReference type="EMBL" id="CAI8882879.1"/>
    </source>
</evidence>
<dbReference type="SUPFAM" id="SSF48452">
    <property type="entry name" value="TPR-like"/>
    <property type="match status" value="1"/>
</dbReference>
<proteinExistence type="predicted"/>
<evidence type="ECO:0000313" key="3">
    <source>
        <dbReference type="Proteomes" id="UP001158598"/>
    </source>
</evidence>
<dbReference type="SMART" id="SM00028">
    <property type="entry name" value="TPR"/>
    <property type="match status" value="5"/>
</dbReference>
<dbReference type="RefSeq" id="WP_282213356.1">
    <property type="nucleotide sequence ID" value="NZ_OX458332.1"/>
</dbReference>
<dbReference type="InterPro" id="IPR019734">
    <property type="entry name" value="TPR_rpt"/>
</dbReference>
<keyword evidence="1" id="KW-0802">TPR repeat</keyword>
<feature type="repeat" description="TPR" evidence="1">
    <location>
        <begin position="12"/>
        <end position="45"/>
    </location>
</feature>
<feature type="repeat" description="TPR" evidence="1">
    <location>
        <begin position="46"/>
        <end position="79"/>
    </location>
</feature>
<dbReference type="AlphaFoldDB" id="A0AA35XUU0"/>
<organism evidence="2 3">
    <name type="scientific">Methylococcus capsulatus</name>
    <dbReference type="NCBI Taxonomy" id="414"/>
    <lineage>
        <taxon>Bacteria</taxon>
        <taxon>Pseudomonadati</taxon>
        <taxon>Pseudomonadota</taxon>
        <taxon>Gammaproteobacteria</taxon>
        <taxon>Methylococcales</taxon>
        <taxon>Methylococcaceae</taxon>
        <taxon>Methylococcus</taxon>
    </lineage>
</organism>
<reference evidence="2" key="1">
    <citation type="submission" date="2023-03" db="EMBL/GenBank/DDBJ databases">
        <authorList>
            <person name="Pearce D."/>
        </authorList>
    </citation>
    <scope>NUCLEOTIDE SEQUENCE</scope>
    <source>
        <strain evidence="2">Mc</strain>
    </source>
</reference>
<dbReference type="Pfam" id="PF14559">
    <property type="entry name" value="TPR_19"/>
    <property type="match status" value="1"/>
</dbReference>
<dbReference type="Gene3D" id="3.40.50.2000">
    <property type="entry name" value="Glycogen Phosphorylase B"/>
    <property type="match status" value="1"/>
</dbReference>
<name>A0AA35XUU0_METCP</name>
<dbReference type="PROSITE" id="PS50005">
    <property type="entry name" value="TPR"/>
    <property type="match status" value="2"/>
</dbReference>
<dbReference type="PANTHER" id="PTHR12558:SF13">
    <property type="entry name" value="CELL DIVISION CYCLE PROTEIN 27 HOMOLOG"/>
    <property type="match status" value="1"/>
</dbReference>
<gene>
    <name evidence="2" type="ORF">MCNOR_3101</name>
</gene>
<protein>
    <submittedName>
        <fullName evidence="2">TPR domain protein</fullName>
    </submittedName>
</protein>